<dbReference type="GO" id="GO:0006631">
    <property type="term" value="P:fatty acid metabolic process"/>
    <property type="evidence" value="ECO:0007669"/>
    <property type="project" value="TreeGrafter"/>
</dbReference>
<evidence type="ECO:0000259" key="5">
    <source>
        <dbReference type="PROSITE" id="PS51635"/>
    </source>
</evidence>
<sequence>MSLIQRITQPGPKKLLAVDGGGIRGVLALEILQRIEDLLRSDGRGESFRLADYFDYIAGTSTGGIIAAGLSMGMSVKEILAFYETCGAQMFVRANILERLRYKFESEPLALELKNVFGTDTGFGSDRLQTLLLLVMRNATTDSPWPLSNNPYGKYNGRARPDDNSKIPLWQLVRASTAAPTYFPPEVIMLPGEKEAKGKQFVFVDGGVTMYNNPTFQMFLMATVDRYWAGKPEARWQTGADKMLIVSVGTGTTPNVQAGLDPSDMNLLFNATTIPSALMFAASNEQDLLCRVFGDCRGGDAIDREIGDLIGNVGPLEKGEKLFSYVRYNVELTQSGLDTLGLPHIKPEMVQKMDAIDSISDLREVGRKAADRVKKEHLAGF</sequence>
<dbReference type="GO" id="GO:0016042">
    <property type="term" value="P:lipid catabolic process"/>
    <property type="evidence" value="ECO:0007669"/>
    <property type="project" value="UniProtKB-UniRule"/>
</dbReference>
<dbReference type="InterPro" id="IPR016035">
    <property type="entry name" value="Acyl_Trfase/lysoPLipase"/>
</dbReference>
<dbReference type="RefSeq" id="WP_180697463.1">
    <property type="nucleotide sequence ID" value="NZ_JACCPJ010000024.1"/>
</dbReference>
<feature type="short sequence motif" description="GXSXG" evidence="4">
    <location>
        <begin position="59"/>
        <end position="63"/>
    </location>
</feature>
<dbReference type="Proteomes" id="UP000532162">
    <property type="component" value="Unassembled WGS sequence"/>
</dbReference>
<feature type="short sequence motif" description="DGA/G" evidence="4">
    <location>
        <begin position="205"/>
        <end position="207"/>
    </location>
</feature>
<accession>A0A7Z0ZW72</accession>
<dbReference type="PANTHER" id="PTHR24185">
    <property type="entry name" value="CALCIUM-INDEPENDENT PHOSPHOLIPASE A2-GAMMA"/>
    <property type="match status" value="1"/>
</dbReference>
<dbReference type="AlphaFoldDB" id="A0A7Z0ZW72"/>
<dbReference type="GO" id="GO:0004620">
    <property type="term" value="F:phospholipase activity"/>
    <property type="evidence" value="ECO:0007669"/>
    <property type="project" value="TreeGrafter"/>
</dbReference>
<dbReference type="InterPro" id="IPR002641">
    <property type="entry name" value="PNPLA_dom"/>
</dbReference>
<keyword evidence="2 4" id="KW-0442">Lipid degradation</keyword>
<dbReference type="SUPFAM" id="SSF52151">
    <property type="entry name" value="FabD/lysophospholipase-like"/>
    <property type="match status" value="1"/>
</dbReference>
<dbReference type="GO" id="GO:0016020">
    <property type="term" value="C:membrane"/>
    <property type="evidence" value="ECO:0007669"/>
    <property type="project" value="TreeGrafter"/>
</dbReference>
<gene>
    <name evidence="6" type="ORF">HX900_35050</name>
</gene>
<dbReference type="PANTHER" id="PTHR24185:SF1">
    <property type="entry name" value="CALCIUM-INDEPENDENT PHOSPHOLIPASE A2-GAMMA"/>
    <property type="match status" value="1"/>
</dbReference>
<keyword evidence="3 4" id="KW-0443">Lipid metabolism</keyword>
<reference evidence="6 7" key="1">
    <citation type="submission" date="2020-07" db="EMBL/GenBank/DDBJ databases">
        <authorList>
            <person name="Sun Q."/>
        </authorList>
    </citation>
    <scope>NUCLEOTIDE SEQUENCE [LARGE SCALE GENOMIC DNA]</scope>
    <source>
        <strain evidence="6 7">WYCCWR 11290</strain>
    </source>
</reference>
<evidence type="ECO:0000313" key="6">
    <source>
        <dbReference type="EMBL" id="NZD66264.1"/>
    </source>
</evidence>
<feature type="domain" description="PNPLA" evidence="5">
    <location>
        <begin position="16"/>
        <end position="219"/>
    </location>
</feature>
<feature type="active site" description="Nucleophile" evidence="4">
    <location>
        <position position="61"/>
    </location>
</feature>
<feature type="active site" description="Proton acceptor" evidence="4">
    <location>
        <position position="205"/>
    </location>
</feature>
<protein>
    <submittedName>
        <fullName evidence="6">Patatin-like phospholipase family protein</fullName>
    </submittedName>
</protein>
<evidence type="ECO:0000256" key="2">
    <source>
        <dbReference type="ARBA" id="ARBA00022963"/>
    </source>
</evidence>
<organism evidence="6 7">
    <name type="scientific">Rhizobium changzhiense</name>
    <dbReference type="NCBI Taxonomy" id="2692317"/>
    <lineage>
        <taxon>Bacteria</taxon>
        <taxon>Pseudomonadati</taxon>
        <taxon>Pseudomonadota</taxon>
        <taxon>Alphaproteobacteria</taxon>
        <taxon>Hyphomicrobiales</taxon>
        <taxon>Rhizobiaceae</taxon>
        <taxon>Rhizobium/Agrobacterium group</taxon>
        <taxon>Rhizobium</taxon>
    </lineage>
</organism>
<dbReference type="EMBL" id="JACCPJ010000024">
    <property type="protein sequence ID" value="NZD66264.1"/>
    <property type="molecule type" value="Genomic_DNA"/>
</dbReference>
<dbReference type="Pfam" id="PF01734">
    <property type="entry name" value="Patatin"/>
    <property type="match status" value="1"/>
</dbReference>
<proteinExistence type="predicted"/>
<evidence type="ECO:0000313" key="7">
    <source>
        <dbReference type="Proteomes" id="UP000532162"/>
    </source>
</evidence>
<feature type="short sequence motif" description="GXGXXG" evidence="4">
    <location>
        <begin position="20"/>
        <end position="25"/>
    </location>
</feature>
<name>A0A7Z0ZW72_9HYPH</name>
<evidence type="ECO:0000256" key="4">
    <source>
        <dbReference type="PROSITE-ProRule" id="PRU01161"/>
    </source>
</evidence>
<evidence type="ECO:0000256" key="3">
    <source>
        <dbReference type="ARBA" id="ARBA00023098"/>
    </source>
</evidence>
<dbReference type="Gene3D" id="3.40.1090.10">
    <property type="entry name" value="Cytosolic phospholipase A2 catalytic domain"/>
    <property type="match status" value="1"/>
</dbReference>
<evidence type="ECO:0000256" key="1">
    <source>
        <dbReference type="ARBA" id="ARBA00022801"/>
    </source>
</evidence>
<keyword evidence="1 4" id="KW-0378">Hydrolase</keyword>
<comment type="caution">
    <text evidence="6">The sequence shown here is derived from an EMBL/GenBank/DDBJ whole genome shotgun (WGS) entry which is preliminary data.</text>
</comment>
<dbReference type="PROSITE" id="PS51635">
    <property type="entry name" value="PNPLA"/>
    <property type="match status" value="1"/>
</dbReference>